<name>A0AAJ0BS94_9PEZI</name>
<proteinExistence type="predicted"/>
<dbReference type="GeneID" id="85306174"/>
<dbReference type="EMBL" id="MU839030">
    <property type="protein sequence ID" value="KAK1763112.1"/>
    <property type="molecule type" value="Genomic_DNA"/>
</dbReference>
<sequence length="73" mass="8548">MQPRPWCHGRGAQMIRTFKIPSLCFPGWSIAYVIMYNNHKMMVVPCIYPLINLAYLIHASQARSRSWLPRCLI</sequence>
<keyword evidence="1" id="KW-1133">Transmembrane helix</keyword>
<comment type="caution">
    <text evidence="2">The sequence shown here is derived from an EMBL/GenBank/DDBJ whole genome shotgun (WGS) entry which is preliminary data.</text>
</comment>
<dbReference type="AlphaFoldDB" id="A0AAJ0BS94"/>
<feature type="transmembrane region" description="Helical" evidence="1">
    <location>
        <begin position="42"/>
        <end position="60"/>
    </location>
</feature>
<protein>
    <submittedName>
        <fullName evidence="2">Uncharacterized protein</fullName>
    </submittedName>
</protein>
<dbReference type="Proteomes" id="UP001244011">
    <property type="component" value="Unassembled WGS sequence"/>
</dbReference>
<reference evidence="2" key="1">
    <citation type="submission" date="2023-06" db="EMBL/GenBank/DDBJ databases">
        <title>Genome-scale phylogeny and comparative genomics of the fungal order Sordariales.</title>
        <authorList>
            <consortium name="Lawrence Berkeley National Laboratory"/>
            <person name="Hensen N."/>
            <person name="Bonometti L."/>
            <person name="Westerberg I."/>
            <person name="Brannstrom I.O."/>
            <person name="Guillou S."/>
            <person name="Cros-Aarteil S."/>
            <person name="Calhoun S."/>
            <person name="Haridas S."/>
            <person name="Kuo A."/>
            <person name="Mondo S."/>
            <person name="Pangilinan J."/>
            <person name="Riley R."/>
            <person name="Labutti K."/>
            <person name="Andreopoulos B."/>
            <person name="Lipzen A."/>
            <person name="Chen C."/>
            <person name="Yanf M."/>
            <person name="Daum C."/>
            <person name="Ng V."/>
            <person name="Clum A."/>
            <person name="Steindorff A."/>
            <person name="Ohm R."/>
            <person name="Martin F."/>
            <person name="Silar P."/>
            <person name="Natvig D."/>
            <person name="Lalanne C."/>
            <person name="Gautier V."/>
            <person name="Ament-Velasquez S.L."/>
            <person name="Kruys A."/>
            <person name="Hutchinson M.I."/>
            <person name="Powell A.J."/>
            <person name="Barry K."/>
            <person name="Miller A.N."/>
            <person name="Grigoriev I.V."/>
            <person name="Debuchy R."/>
            <person name="Gladieux P."/>
            <person name="Thoren M.H."/>
            <person name="Johannesson H."/>
        </authorList>
    </citation>
    <scope>NUCLEOTIDE SEQUENCE</scope>
    <source>
        <strain evidence="2">8032-3</strain>
    </source>
</reference>
<accession>A0AAJ0BS94</accession>
<dbReference type="RefSeq" id="XP_060279325.1">
    <property type="nucleotide sequence ID" value="XM_060422987.1"/>
</dbReference>
<keyword evidence="1" id="KW-0812">Transmembrane</keyword>
<keyword evidence="1" id="KW-0472">Membrane</keyword>
<gene>
    <name evidence="2" type="ORF">QBC33DRAFT_249739</name>
</gene>
<feature type="transmembrane region" description="Helical" evidence="1">
    <location>
        <begin position="20"/>
        <end position="36"/>
    </location>
</feature>
<keyword evidence="3" id="KW-1185">Reference proteome</keyword>
<evidence type="ECO:0000256" key="1">
    <source>
        <dbReference type="SAM" id="Phobius"/>
    </source>
</evidence>
<organism evidence="2 3">
    <name type="scientific">Phialemonium atrogriseum</name>
    <dbReference type="NCBI Taxonomy" id="1093897"/>
    <lineage>
        <taxon>Eukaryota</taxon>
        <taxon>Fungi</taxon>
        <taxon>Dikarya</taxon>
        <taxon>Ascomycota</taxon>
        <taxon>Pezizomycotina</taxon>
        <taxon>Sordariomycetes</taxon>
        <taxon>Sordariomycetidae</taxon>
        <taxon>Cephalothecales</taxon>
        <taxon>Cephalothecaceae</taxon>
        <taxon>Phialemonium</taxon>
    </lineage>
</organism>
<evidence type="ECO:0000313" key="2">
    <source>
        <dbReference type="EMBL" id="KAK1763112.1"/>
    </source>
</evidence>
<evidence type="ECO:0000313" key="3">
    <source>
        <dbReference type="Proteomes" id="UP001244011"/>
    </source>
</evidence>